<dbReference type="OrthoDB" id="9796486at2"/>
<dbReference type="InterPro" id="IPR012349">
    <property type="entry name" value="Split_barrel_FMN-bd"/>
</dbReference>
<dbReference type="PANTHER" id="PTHR42815">
    <property type="entry name" value="FAD-BINDING, PUTATIVE (AFU_ORTHOLOGUE AFUA_6G07600)-RELATED"/>
    <property type="match status" value="1"/>
</dbReference>
<name>A0A5M3WUG5_9ACTN</name>
<dbReference type="RefSeq" id="WP_155357625.1">
    <property type="nucleotide sequence ID" value="NZ_BAAAHL010000012.1"/>
</dbReference>
<dbReference type="InterPro" id="IPR011576">
    <property type="entry name" value="Pyridox_Oxase_N"/>
</dbReference>
<dbReference type="Pfam" id="PF01243">
    <property type="entry name" value="PNPOx_N"/>
    <property type="match status" value="1"/>
</dbReference>
<dbReference type="PANTHER" id="PTHR42815:SF2">
    <property type="entry name" value="FAD-BINDING, PUTATIVE (AFU_ORTHOLOGUE AFUA_6G07600)-RELATED"/>
    <property type="match status" value="1"/>
</dbReference>
<dbReference type="EMBL" id="BLAE01000035">
    <property type="protein sequence ID" value="GES12330.1"/>
    <property type="molecule type" value="Genomic_DNA"/>
</dbReference>
<evidence type="ECO:0000313" key="2">
    <source>
        <dbReference type="EMBL" id="GES12330.1"/>
    </source>
</evidence>
<gene>
    <name evidence="2" type="ORF">Amac_059270</name>
</gene>
<comment type="caution">
    <text evidence="2">The sequence shown here is derived from an EMBL/GenBank/DDBJ whole genome shotgun (WGS) entry which is preliminary data.</text>
</comment>
<dbReference type="AlphaFoldDB" id="A0A5M3WUG5"/>
<dbReference type="SUPFAM" id="SSF50475">
    <property type="entry name" value="FMN-binding split barrel"/>
    <property type="match status" value="2"/>
</dbReference>
<proteinExistence type="predicted"/>
<dbReference type="Gene3D" id="2.30.110.10">
    <property type="entry name" value="Electron Transport, Fmn-binding Protein, Chain A"/>
    <property type="match status" value="1"/>
</dbReference>
<organism evidence="2 3">
    <name type="scientific">Acrocarpospora macrocephala</name>
    <dbReference type="NCBI Taxonomy" id="150177"/>
    <lineage>
        <taxon>Bacteria</taxon>
        <taxon>Bacillati</taxon>
        <taxon>Actinomycetota</taxon>
        <taxon>Actinomycetes</taxon>
        <taxon>Streptosporangiales</taxon>
        <taxon>Streptosporangiaceae</taxon>
        <taxon>Acrocarpospora</taxon>
    </lineage>
</organism>
<dbReference type="Proteomes" id="UP000331127">
    <property type="component" value="Unassembled WGS sequence"/>
</dbReference>
<evidence type="ECO:0000313" key="3">
    <source>
        <dbReference type="Proteomes" id="UP000331127"/>
    </source>
</evidence>
<keyword evidence="3" id="KW-1185">Reference proteome</keyword>
<accession>A0A5M3WUG5</accession>
<feature type="domain" description="Pyridoxamine 5'-phosphate oxidase N-terminal" evidence="1">
    <location>
        <begin position="155"/>
        <end position="251"/>
    </location>
</feature>
<protein>
    <recommendedName>
        <fullName evidence="1">Pyridoxamine 5'-phosphate oxidase N-terminal domain-containing protein</fullName>
    </recommendedName>
</protein>
<sequence>MNRITTAGDLEAIIGRPADLILAKELPALDDAARHVLATAPIAGFGYLDAAGRPCTTLVGGRPGFAESASPTRIVIPADVDADGPVSFVFLMPGVGETLRLNGTVAARTPGRLAITVEQVYIHCARAILRSRLWETASPAAPAMPSTDGPLAGPRVAGFLAAAPFLVVSTWDGAGGDTSPRGDLPGFVRVLDGRTLAIPDRRGNKRADTAHNLLVDARISAAMLVPGRTEVLHISGTAYLTDDPALLADMALGSAVPQTALIVTVALAEVRRSDAIAAGRIWDRAGHADADTARTLMALSARQIGEMKPALRWLGKPLSALARPMQWLLDRSYRRALKNEGYGDRA</sequence>
<evidence type="ECO:0000259" key="1">
    <source>
        <dbReference type="Pfam" id="PF01243"/>
    </source>
</evidence>
<reference evidence="2 3" key="1">
    <citation type="submission" date="2019-10" db="EMBL/GenBank/DDBJ databases">
        <title>Whole genome shotgun sequence of Acrocarpospora macrocephala NBRC 16266.</title>
        <authorList>
            <person name="Ichikawa N."/>
            <person name="Kimura A."/>
            <person name="Kitahashi Y."/>
            <person name="Komaki H."/>
            <person name="Oguchi A."/>
        </authorList>
    </citation>
    <scope>NUCLEOTIDE SEQUENCE [LARGE SCALE GENOMIC DNA]</scope>
    <source>
        <strain evidence="2 3">NBRC 16266</strain>
    </source>
</reference>